<comment type="function">
    <text evidence="1">Histone-like DNA-binding protein which is capable of wrapping DNA to stabilize it, and thus to prevent its denaturation under extreme environmental conditions.</text>
</comment>
<dbReference type="Gene3D" id="4.10.520.10">
    <property type="entry name" value="IHF-like DNA-binding proteins"/>
    <property type="match status" value="1"/>
</dbReference>
<evidence type="ECO:0000256" key="1">
    <source>
        <dbReference type="ARBA" id="ARBA00003819"/>
    </source>
</evidence>
<proteinExistence type="inferred from homology"/>
<evidence type="ECO:0000256" key="2">
    <source>
        <dbReference type="ARBA" id="ARBA00010529"/>
    </source>
</evidence>
<dbReference type="Pfam" id="PF00216">
    <property type="entry name" value="Bac_DNA_binding"/>
    <property type="match status" value="1"/>
</dbReference>
<evidence type="ECO:0000256" key="5">
    <source>
        <dbReference type="RuleBase" id="RU003939"/>
    </source>
</evidence>
<comment type="similarity">
    <text evidence="2 5">Belongs to the bacterial histone-like protein family.</text>
</comment>
<dbReference type="InterPro" id="IPR000119">
    <property type="entry name" value="Hist_DNA-bd"/>
</dbReference>
<dbReference type="PANTHER" id="PTHR33175:SF12">
    <property type="entry name" value="DNA-BINDING PROTEIN HU-ALPHA"/>
    <property type="match status" value="1"/>
</dbReference>
<dbReference type="Proteomes" id="UP000184268">
    <property type="component" value="Unassembled WGS sequence"/>
</dbReference>
<name>A0A1M5R6C9_9GAMM</name>
<dbReference type="GO" id="GO:0030527">
    <property type="term" value="F:structural constituent of chromatin"/>
    <property type="evidence" value="ECO:0007669"/>
    <property type="project" value="InterPro"/>
</dbReference>
<sequence>MNRTQLIRQMAQRSELTQADCKRILAVLEAKITQALYEGETLYLPPLGVFEIRYHLPRSGQNPQTGAAMEIPLKTVVAFKPSSALKQAVNQS</sequence>
<evidence type="ECO:0000313" key="6">
    <source>
        <dbReference type="EMBL" id="SHH21646.1"/>
    </source>
</evidence>
<keyword evidence="4 6" id="KW-0238">DNA-binding</keyword>
<dbReference type="InterPro" id="IPR010992">
    <property type="entry name" value="IHF-like_DNA-bd_dom_sf"/>
</dbReference>
<gene>
    <name evidence="6" type="ORF">SAMN02745129_1495</name>
</gene>
<dbReference type="OrthoDB" id="6710515at2"/>
<dbReference type="SMART" id="SM00411">
    <property type="entry name" value="BHL"/>
    <property type="match status" value="1"/>
</dbReference>
<dbReference type="GO" id="GO:0005829">
    <property type="term" value="C:cytosol"/>
    <property type="evidence" value="ECO:0007669"/>
    <property type="project" value="TreeGrafter"/>
</dbReference>
<keyword evidence="3" id="KW-0226">DNA condensation</keyword>
<dbReference type="PANTHER" id="PTHR33175">
    <property type="entry name" value="DNA-BINDING PROTEIN HU"/>
    <property type="match status" value="1"/>
</dbReference>
<evidence type="ECO:0000313" key="7">
    <source>
        <dbReference type="Proteomes" id="UP000184268"/>
    </source>
</evidence>
<evidence type="ECO:0000256" key="3">
    <source>
        <dbReference type="ARBA" id="ARBA00023067"/>
    </source>
</evidence>
<evidence type="ECO:0000256" key="4">
    <source>
        <dbReference type="ARBA" id="ARBA00023125"/>
    </source>
</evidence>
<dbReference type="CDD" id="cd13831">
    <property type="entry name" value="HU"/>
    <property type="match status" value="1"/>
</dbReference>
<accession>A0A1M5R6C9</accession>
<dbReference type="STRING" id="299255.SAMN02745129_1495"/>
<dbReference type="PRINTS" id="PR01727">
    <property type="entry name" value="DNABINDINGHU"/>
</dbReference>
<protein>
    <submittedName>
        <fullName evidence="6">DNA-binding protein HU-alpha</fullName>
    </submittedName>
</protein>
<reference evidence="6 7" key="1">
    <citation type="submission" date="2016-11" db="EMBL/GenBank/DDBJ databases">
        <authorList>
            <person name="Jaros S."/>
            <person name="Januszkiewicz K."/>
            <person name="Wedrychowicz H."/>
        </authorList>
    </citation>
    <scope>NUCLEOTIDE SEQUENCE [LARGE SCALE GENOMIC DNA]</scope>
    <source>
        <strain evidence="6 7">DSM 16917</strain>
    </source>
</reference>
<dbReference type="GO" id="GO:0030261">
    <property type="term" value="P:chromosome condensation"/>
    <property type="evidence" value="ECO:0007669"/>
    <property type="project" value="UniProtKB-KW"/>
</dbReference>
<organism evidence="6 7">
    <name type="scientific">Ferrimonas marina</name>
    <dbReference type="NCBI Taxonomy" id="299255"/>
    <lineage>
        <taxon>Bacteria</taxon>
        <taxon>Pseudomonadati</taxon>
        <taxon>Pseudomonadota</taxon>
        <taxon>Gammaproteobacteria</taxon>
        <taxon>Alteromonadales</taxon>
        <taxon>Ferrimonadaceae</taxon>
        <taxon>Ferrimonas</taxon>
    </lineage>
</organism>
<dbReference type="GO" id="GO:0003677">
    <property type="term" value="F:DNA binding"/>
    <property type="evidence" value="ECO:0007669"/>
    <property type="project" value="UniProtKB-KW"/>
</dbReference>
<keyword evidence="7" id="KW-1185">Reference proteome</keyword>
<dbReference type="AlphaFoldDB" id="A0A1M5R6C9"/>
<dbReference type="SUPFAM" id="SSF47729">
    <property type="entry name" value="IHF-like DNA-binding proteins"/>
    <property type="match status" value="1"/>
</dbReference>
<dbReference type="EMBL" id="FQXG01000002">
    <property type="protein sequence ID" value="SHH21646.1"/>
    <property type="molecule type" value="Genomic_DNA"/>
</dbReference>